<reference evidence="3" key="2">
    <citation type="submission" date="2015-07" db="EMBL/GenBank/DDBJ databases">
        <title>Contrasting host-pathogen interactions and genome evolution in two generalist and specialist microsporidian pathogens of mosquitoes.</title>
        <authorList>
            <consortium name="The Broad Institute Genomics Platform"/>
            <consortium name="The Broad Institute Genome Sequencing Center for Infectious Disease"/>
            <person name="Cuomo C.A."/>
            <person name="Sanscrainte N.D."/>
            <person name="Goldberg J.M."/>
            <person name="Heiman D."/>
            <person name="Young S."/>
            <person name="Zeng Q."/>
            <person name="Becnel J.J."/>
            <person name="Birren B.W."/>
        </authorList>
    </citation>
    <scope>NUCLEOTIDE SEQUENCE [LARGE SCALE GENOMIC DNA]</scope>
    <source>
        <strain evidence="3">USNM 41457</strain>
    </source>
</reference>
<evidence type="ECO:0000256" key="1">
    <source>
        <dbReference type="SAM" id="Phobius"/>
    </source>
</evidence>
<evidence type="ECO:0000313" key="2">
    <source>
        <dbReference type="EMBL" id="KNH48534.1"/>
    </source>
</evidence>
<sequence length="90" mass="10617">MKNYLTRQKNFVETTPSDVQEMLGRNNINQLQFSQGITVGENNYEKEAIQHYLKAFLFFFIVMSILCLLLYLKHNKVNLNSIKQEKKTSK</sequence>
<keyword evidence="1" id="KW-0472">Membrane</keyword>
<keyword evidence="1" id="KW-0812">Transmembrane</keyword>
<feature type="transmembrane region" description="Helical" evidence="1">
    <location>
        <begin position="52"/>
        <end position="72"/>
    </location>
</feature>
<comment type="caution">
    <text evidence="2">The sequence shown here is derived from an EMBL/GenBank/DDBJ whole genome shotgun (WGS) entry which is preliminary data.</text>
</comment>
<keyword evidence="3" id="KW-1185">Reference proteome</keyword>
<dbReference type="EMBL" id="AFBI03000022">
    <property type="protein sequence ID" value="KNH48534.1"/>
    <property type="molecule type" value="Genomic_DNA"/>
</dbReference>
<keyword evidence="1" id="KW-1133">Transmembrane helix</keyword>
<dbReference type="AlphaFoldDB" id="A0A0L1P7B3"/>
<proteinExistence type="predicted"/>
<gene>
    <name evidence="2" type="ORF">EDEG_05082</name>
</gene>
<protein>
    <submittedName>
        <fullName evidence="2">Uncharacterized protein</fullName>
    </submittedName>
</protein>
<name>A0A0L1P7B3_EDHAE</name>
<reference evidence="2 3" key="1">
    <citation type="submission" date="2011-08" db="EMBL/GenBank/DDBJ databases">
        <authorList>
            <person name="Liu Z.J."/>
            <person name="Shi F.L."/>
            <person name="Lu J.Q."/>
            <person name="Li M."/>
            <person name="Wang Z.L."/>
        </authorList>
    </citation>
    <scope>NUCLEOTIDE SEQUENCE [LARGE SCALE GENOMIC DNA]</scope>
    <source>
        <strain evidence="2 3">USNM 41457</strain>
    </source>
</reference>
<accession>A0A0L1P7B3</accession>
<evidence type="ECO:0000313" key="3">
    <source>
        <dbReference type="Proteomes" id="UP000003163"/>
    </source>
</evidence>
<organism evidence="2 3">
    <name type="scientific">Edhazardia aedis (strain USNM 41457)</name>
    <name type="common">Microsporidian parasite</name>
    <dbReference type="NCBI Taxonomy" id="1003232"/>
    <lineage>
        <taxon>Eukaryota</taxon>
        <taxon>Fungi</taxon>
        <taxon>Fungi incertae sedis</taxon>
        <taxon>Microsporidia</taxon>
        <taxon>Edhazardia</taxon>
    </lineage>
</organism>
<dbReference type="InParanoid" id="A0A0L1P7B3"/>
<dbReference type="VEuPathDB" id="MicrosporidiaDB:EDEG_05082"/>
<dbReference type="Proteomes" id="UP000003163">
    <property type="component" value="Unassembled WGS sequence"/>
</dbReference>